<dbReference type="PANTHER" id="PTHR24412:SF435">
    <property type="entry name" value="KELCH-LIKE PROTEIN 7"/>
    <property type="match status" value="1"/>
</dbReference>
<dbReference type="InterPro" id="IPR030599">
    <property type="entry name" value="BTB/POZ_KLHL7"/>
</dbReference>
<dbReference type="AlphaFoldDB" id="A0A8X7XBW0"/>
<evidence type="ECO:0000313" key="4">
    <source>
        <dbReference type="EMBL" id="KAG2465143.1"/>
    </source>
</evidence>
<evidence type="ECO:0000313" key="5">
    <source>
        <dbReference type="Proteomes" id="UP000886611"/>
    </source>
</evidence>
<proteinExistence type="predicted"/>
<dbReference type="SUPFAM" id="SSF54695">
    <property type="entry name" value="POZ domain"/>
    <property type="match status" value="1"/>
</dbReference>
<keyword evidence="1" id="KW-0880">Kelch repeat</keyword>
<dbReference type="SUPFAM" id="SSF117281">
    <property type="entry name" value="Kelch motif"/>
    <property type="match status" value="1"/>
</dbReference>
<dbReference type="SMART" id="SM00612">
    <property type="entry name" value="Kelch"/>
    <property type="match status" value="3"/>
</dbReference>
<evidence type="ECO:0000256" key="1">
    <source>
        <dbReference type="ARBA" id="ARBA00022441"/>
    </source>
</evidence>
<dbReference type="SMART" id="SM00225">
    <property type="entry name" value="BTB"/>
    <property type="match status" value="1"/>
</dbReference>
<protein>
    <submittedName>
        <fullName evidence="4">KLHL7 protein</fullName>
    </submittedName>
</protein>
<dbReference type="PROSITE" id="PS50097">
    <property type="entry name" value="BTB"/>
    <property type="match status" value="1"/>
</dbReference>
<dbReference type="PANTHER" id="PTHR24412">
    <property type="entry name" value="KELCH PROTEIN"/>
    <property type="match status" value="1"/>
</dbReference>
<dbReference type="InterPro" id="IPR006652">
    <property type="entry name" value="Kelch_1"/>
</dbReference>
<dbReference type="GO" id="GO:0016567">
    <property type="term" value="P:protein ubiquitination"/>
    <property type="evidence" value="ECO:0007669"/>
    <property type="project" value="InterPro"/>
</dbReference>
<feature type="domain" description="BTB" evidence="3">
    <location>
        <begin position="44"/>
        <end position="111"/>
    </location>
</feature>
<organism evidence="4 5">
    <name type="scientific">Polypterus senegalus</name>
    <name type="common">Senegal bichir</name>
    <dbReference type="NCBI Taxonomy" id="55291"/>
    <lineage>
        <taxon>Eukaryota</taxon>
        <taxon>Metazoa</taxon>
        <taxon>Chordata</taxon>
        <taxon>Craniata</taxon>
        <taxon>Vertebrata</taxon>
        <taxon>Euteleostomi</taxon>
        <taxon>Actinopterygii</taxon>
        <taxon>Polypteriformes</taxon>
        <taxon>Polypteridae</taxon>
        <taxon>Polypterus</taxon>
    </lineage>
</organism>
<dbReference type="SMART" id="SM00875">
    <property type="entry name" value="BACK"/>
    <property type="match status" value="1"/>
</dbReference>
<dbReference type="InterPro" id="IPR011705">
    <property type="entry name" value="BACK"/>
</dbReference>
<dbReference type="EMBL" id="JAATIS010002524">
    <property type="protein sequence ID" value="KAG2465143.1"/>
    <property type="molecule type" value="Genomic_DNA"/>
</dbReference>
<gene>
    <name evidence="4" type="primary">Klhl7</name>
    <name evidence="4" type="ORF">GTO96_0009438</name>
</gene>
<dbReference type="Pfam" id="PF24681">
    <property type="entry name" value="Kelch_KLHDC2_KLHL20_DRC7"/>
    <property type="match status" value="1"/>
</dbReference>
<evidence type="ECO:0000256" key="2">
    <source>
        <dbReference type="ARBA" id="ARBA00022737"/>
    </source>
</evidence>
<feature type="non-terminal residue" evidence="4">
    <location>
        <position position="1"/>
    </location>
</feature>
<dbReference type="GO" id="GO:0031463">
    <property type="term" value="C:Cul3-RING ubiquitin ligase complex"/>
    <property type="evidence" value="ECO:0007669"/>
    <property type="project" value="InterPro"/>
</dbReference>
<dbReference type="Gene3D" id="1.25.40.420">
    <property type="match status" value="1"/>
</dbReference>
<dbReference type="Pfam" id="PF07707">
    <property type="entry name" value="BACK"/>
    <property type="match status" value="1"/>
</dbReference>
<reference evidence="4 5" key="1">
    <citation type="journal article" date="2021" name="Cell">
        <title>Tracing the genetic footprints of vertebrate landing in non-teleost ray-finned fishes.</title>
        <authorList>
            <person name="Bi X."/>
            <person name="Wang K."/>
            <person name="Yang L."/>
            <person name="Pan H."/>
            <person name="Jiang H."/>
            <person name="Wei Q."/>
            <person name="Fang M."/>
            <person name="Yu H."/>
            <person name="Zhu C."/>
            <person name="Cai Y."/>
            <person name="He Y."/>
            <person name="Gan X."/>
            <person name="Zeng H."/>
            <person name="Yu D."/>
            <person name="Zhu Y."/>
            <person name="Jiang H."/>
            <person name="Qiu Q."/>
            <person name="Yang H."/>
            <person name="Zhang Y.E."/>
            <person name="Wang W."/>
            <person name="Zhu M."/>
            <person name="He S."/>
            <person name="Zhang G."/>
        </authorList>
    </citation>
    <scope>NUCLEOTIDE SEQUENCE [LARGE SCALE GENOMIC DNA]</scope>
    <source>
        <strain evidence="4">Bchr_013</strain>
    </source>
</reference>
<evidence type="ECO:0000259" key="3">
    <source>
        <dbReference type="PROSITE" id="PS50097"/>
    </source>
</evidence>
<sequence>MASAGAEKCSKKKTEKKFAAKEEAKLLASFMGVMNNLRKQKTLCDVILVVSERMIPAHRIVLAAASQFFNLMFTSNMLESKAYEVELKDAEPDIIELLVEFAYTARISVNSNNVQSLLDAANQYQIEPVKKMCVDFLKEQVDASNCLGISVLAECLDCPELKATADDFIYQHFTEVYKTDEFLQLDVKRVTQLLNQDTLTVRAEDQVYDAAVRWLKYDEPNRQQYMVDILAKVRFPLVSKNFLSKTVQAEPLIQDNPECLKMVISGMRYHLLSPEDREELGESSRPRRKKHDYRIALFGGSQPQSCRYFNPKDYSWTDIRCPFEKRRDAASVFWDNVVYILGGSQLFPIKRMDCYNVVKDSWYSKLGPPTPRDSLAACAAEGKIYTSGGSEVGNSALYLFECYDTRTESWHAKPSMLIPRCSHGMVEANGLIYVCGGSLGNNVSGRVLNSCEVYDPATEIWTELCPMIEARKNHGLVFVNDRIYAVGGQNGMGFQDFSPEELRFEYCTALASGNLQAYIAELKHYGQQGSSSGFDAFPKPFVSEGFGSTLFSSTENTTSNSFNFKSDNIPQNPGFSKPLFGSSTGFPSQPSFGSATSHAFGNTSSSPSVASFSFALPAEEKSQPVGFGSVQPSGFGSSSVNFKSSSVFSAPPSATSGFGAAAALAEASSAGMSGTSSNVFGSKISTTPSTVALSTTTPLNQLFTPQSELTEEELKEFQAKRFTLGKIPLKPPPKELLIV</sequence>
<dbReference type="Pfam" id="PF00651">
    <property type="entry name" value="BTB"/>
    <property type="match status" value="1"/>
</dbReference>
<dbReference type="CDD" id="cd18237">
    <property type="entry name" value="BTB_POZ_KLHL7"/>
    <property type="match status" value="1"/>
</dbReference>
<accession>A0A8X7XBW0</accession>
<dbReference type="Gene3D" id="2.120.10.80">
    <property type="entry name" value="Kelch-type beta propeller"/>
    <property type="match status" value="1"/>
</dbReference>
<keyword evidence="5" id="KW-1185">Reference proteome</keyword>
<name>A0A8X7XBW0_POLSE</name>
<dbReference type="Proteomes" id="UP000886611">
    <property type="component" value="Unassembled WGS sequence"/>
</dbReference>
<dbReference type="InterPro" id="IPR000210">
    <property type="entry name" value="BTB/POZ_dom"/>
</dbReference>
<dbReference type="InterPro" id="IPR011333">
    <property type="entry name" value="SKP1/BTB/POZ_sf"/>
</dbReference>
<dbReference type="Gene3D" id="3.30.710.10">
    <property type="entry name" value="Potassium Channel Kv1.1, Chain A"/>
    <property type="match status" value="1"/>
</dbReference>
<feature type="non-terminal residue" evidence="4">
    <location>
        <position position="739"/>
    </location>
</feature>
<dbReference type="FunFam" id="1.25.40.420:FF:000007">
    <property type="entry name" value="Kelch-like family member 7"/>
    <property type="match status" value="1"/>
</dbReference>
<comment type="caution">
    <text evidence="4">The sequence shown here is derived from an EMBL/GenBank/DDBJ whole genome shotgun (WGS) entry which is preliminary data.</text>
</comment>
<keyword evidence="2" id="KW-0677">Repeat</keyword>
<dbReference type="InterPro" id="IPR015915">
    <property type="entry name" value="Kelch-typ_b-propeller"/>
</dbReference>